<keyword evidence="3" id="KW-1185">Reference proteome</keyword>
<dbReference type="AlphaFoldDB" id="A0A4V2SNL2"/>
<name>A0A4V2SNL2_9BACL</name>
<dbReference type="OrthoDB" id="285216at2"/>
<dbReference type="InterPro" id="IPR025877">
    <property type="entry name" value="MobA-like_NTP_Trfase"/>
</dbReference>
<gene>
    <name evidence="2" type="ORF">EV207_10265</name>
</gene>
<dbReference type="RefSeq" id="WP_132743114.1">
    <property type="nucleotide sequence ID" value="NZ_SLXK01000002.1"/>
</dbReference>
<feature type="domain" description="MobA-like NTP transferase" evidence="1">
    <location>
        <begin position="8"/>
        <end position="177"/>
    </location>
</feature>
<dbReference type="Proteomes" id="UP000295416">
    <property type="component" value="Unassembled WGS sequence"/>
</dbReference>
<proteinExistence type="predicted"/>
<dbReference type="SUPFAM" id="SSF53448">
    <property type="entry name" value="Nucleotide-diphospho-sugar transferases"/>
    <property type="match status" value="1"/>
</dbReference>
<dbReference type="GO" id="GO:0016779">
    <property type="term" value="F:nucleotidyltransferase activity"/>
    <property type="evidence" value="ECO:0007669"/>
    <property type="project" value="UniProtKB-KW"/>
</dbReference>
<dbReference type="EMBL" id="SLXK01000002">
    <property type="protein sequence ID" value="TCP31576.1"/>
    <property type="molecule type" value="Genomic_DNA"/>
</dbReference>
<keyword evidence="2" id="KW-0808">Transferase</keyword>
<evidence type="ECO:0000313" key="2">
    <source>
        <dbReference type="EMBL" id="TCP31576.1"/>
    </source>
</evidence>
<protein>
    <submittedName>
        <fullName evidence="2">Molybdenum cofactor cytidylyltransferase</fullName>
    </submittedName>
</protein>
<dbReference type="Pfam" id="PF12804">
    <property type="entry name" value="NTP_transf_3"/>
    <property type="match status" value="1"/>
</dbReference>
<dbReference type="InterPro" id="IPR029044">
    <property type="entry name" value="Nucleotide-diphossugar_trans"/>
</dbReference>
<comment type="caution">
    <text evidence="2">The sequence shown here is derived from an EMBL/GenBank/DDBJ whole genome shotgun (WGS) entry which is preliminary data.</text>
</comment>
<reference evidence="2 3" key="1">
    <citation type="submission" date="2019-03" db="EMBL/GenBank/DDBJ databases">
        <title>Genomic Encyclopedia of Type Strains, Phase IV (KMG-IV): sequencing the most valuable type-strain genomes for metagenomic binning, comparative biology and taxonomic classification.</title>
        <authorList>
            <person name="Goeker M."/>
        </authorList>
    </citation>
    <scope>NUCLEOTIDE SEQUENCE [LARGE SCALE GENOMIC DNA]</scope>
    <source>
        <strain evidence="2 3">DSM 19377</strain>
    </source>
</reference>
<evidence type="ECO:0000313" key="3">
    <source>
        <dbReference type="Proteomes" id="UP000295416"/>
    </source>
</evidence>
<dbReference type="PANTHER" id="PTHR43777">
    <property type="entry name" value="MOLYBDENUM COFACTOR CYTIDYLYLTRANSFERASE"/>
    <property type="match status" value="1"/>
</dbReference>
<dbReference type="Gene3D" id="3.90.550.10">
    <property type="entry name" value="Spore Coat Polysaccharide Biosynthesis Protein SpsA, Chain A"/>
    <property type="match status" value="1"/>
</dbReference>
<keyword evidence="2" id="KW-0548">Nucleotidyltransferase</keyword>
<evidence type="ECO:0000259" key="1">
    <source>
        <dbReference type="Pfam" id="PF12804"/>
    </source>
</evidence>
<dbReference type="CDD" id="cd04182">
    <property type="entry name" value="GT_2_like_f"/>
    <property type="match status" value="1"/>
</dbReference>
<organism evidence="2 3">
    <name type="scientific">Scopulibacillus darangshiensis</name>
    <dbReference type="NCBI Taxonomy" id="442528"/>
    <lineage>
        <taxon>Bacteria</taxon>
        <taxon>Bacillati</taxon>
        <taxon>Bacillota</taxon>
        <taxon>Bacilli</taxon>
        <taxon>Bacillales</taxon>
        <taxon>Sporolactobacillaceae</taxon>
        <taxon>Scopulibacillus</taxon>
    </lineage>
</organism>
<accession>A0A4V2SNL2</accession>
<sequence>MHDYGVAGILLAAGKSTRMGKNKLALPFKELTIGSHSFQSAARSRLQHLFVVTKKADSLNWLIPCQPRVNSVPWSQKTCPDAVKGQSYSIKCGIKAAMDSRSEAVIIMLADQPCVTIALINSLILTFEWEKQLGNDILYVATKHNGVIQPPILFTTRAYPELLKLEGDKGARYLLKHKMFDRGVIMNWDDPMCFFDVDTEVQYRILISR</sequence>
<dbReference type="PANTHER" id="PTHR43777:SF1">
    <property type="entry name" value="MOLYBDENUM COFACTOR CYTIDYLYLTRANSFERASE"/>
    <property type="match status" value="1"/>
</dbReference>